<proteinExistence type="predicted"/>
<protein>
    <recommendedName>
        <fullName evidence="2">TonB C-terminal domain-containing protein</fullName>
    </recommendedName>
</protein>
<accession>A0A0L8ALG0</accession>
<dbReference type="Proteomes" id="UP000036908">
    <property type="component" value="Unassembled WGS sequence"/>
</dbReference>
<evidence type="ECO:0000313" key="3">
    <source>
        <dbReference type="EMBL" id="KOF03076.1"/>
    </source>
</evidence>
<dbReference type="AlphaFoldDB" id="A0A0L8ALG0"/>
<sequence>MIRATLCLLSFLLCFSAFSQKIDTTYFDKKNKEVAKNDVSVFRYDVTSTKGKSSSIHKYLKDGTLIETLNLVKDERHGDYYVFNLEDSSQTTGQYKNGVKVGEWIIEDVKNGHSFIEVYDKKGLLTNKDATLSTDNRIYATADLDIPPDYTTGQNGWNKHLLMNLKYPREAAINETSGDVNLRLTILSDGRIVKAEVQNDKVNKHLAKEAIRVALLSEDWNPGIKDGKAVNCFMDIKIVFRTN</sequence>
<comment type="caution">
    <text evidence="3">The sequence shown here is derived from an EMBL/GenBank/DDBJ whole genome shotgun (WGS) entry which is preliminary data.</text>
</comment>
<dbReference type="SUPFAM" id="SSF74653">
    <property type="entry name" value="TolA/TonB C-terminal domain"/>
    <property type="match status" value="1"/>
</dbReference>
<evidence type="ECO:0000256" key="1">
    <source>
        <dbReference type="SAM" id="SignalP"/>
    </source>
</evidence>
<organism evidence="3 4">
    <name type="scientific">Roseivirga seohaensis subsp. aquiponti</name>
    <dbReference type="NCBI Taxonomy" id="1566026"/>
    <lineage>
        <taxon>Bacteria</taxon>
        <taxon>Pseudomonadati</taxon>
        <taxon>Bacteroidota</taxon>
        <taxon>Cytophagia</taxon>
        <taxon>Cytophagales</taxon>
        <taxon>Roseivirgaceae</taxon>
        <taxon>Roseivirga</taxon>
    </lineage>
</organism>
<name>A0A0L8ALG0_9BACT</name>
<dbReference type="SUPFAM" id="SSF82185">
    <property type="entry name" value="Histone H3 K4-specific methyltransferase SET7/9 N-terminal domain"/>
    <property type="match status" value="1"/>
</dbReference>
<evidence type="ECO:0000313" key="4">
    <source>
        <dbReference type="Proteomes" id="UP000036908"/>
    </source>
</evidence>
<feature type="domain" description="TonB C-terminal" evidence="2">
    <location>
        <begin position="152"/>
        <end position="243"/>
    </location>
</feature>
<dbReference type="EMBL" id="JSVA01000008">
    <property type="protein sequence ID" value="KOF03076.1"/>
    <property type="molecule type" value="Genomic_DNA"/>
</dbReference>
<reference evidence="4" key="1">
    <citation type="submission" date="2014-11" db="EMBL/GenBank/DDBJ databases">
        <title>Genome sequencing of Roseivirga sp. D-25.</title>
        <authorList>
            <person name="Selvaratnam C."/>
            <person name="Thevarajoo S."/>
            <person name="Goh K.M."/>
            <person name="Eee R."/>
            <person name="Chan K.-G."/>
            <person name="Chong C.S."/>
        </authorList>
    </citation>
    <scope>NUCLEOTIDE SEQUENCE [LARGE SCALE GENOMIC DNA]</scope>
    <source>
        <strain evidence="4">D-25</strain>
    </source>
</reference>
<dbReference type="PROSITE" id="PS52015">
    <property type="entry name" value="TONB_CTD"/>
    <property type="match status" value="1"/>
</dbReference>
<dbReference type="PANTHER" id="PTHR33446">
    <property type="entry name" value="PROTEIN TONB-RELATED"/>
    <property type="match status" value="1"/>
</dbReference>
<dbReference type="PANTHER" id="PTHR33446:SF2">
    <property type="entry name" value="PROTEIN TONB"/>
    <property type="match status" value="1"/>
</dbReference>
<dbReference type="GO" id="GO:0031992">
    <property type="term" value="F:energy transducer activity"/>
    <property type="evidence" value="ECO:0007669"/>
    <property type="project" value="TreeGrafter"/>
</dbReference>
<dbReference type="Gene3D" id="3.30.1150.10">
    <property type="match status" value="1"/>
</dbReference>
<dbReference type="InterPro" id="IPR037682">
    <property type="entry name" value="TonB_C"/>
</dbReference>
<dbReference type="InterPro" id="IPR051045">
    <property type="entry name" value="TonB-dependent_transducer"/>
</dbReference>
<gene>
    <name evidence="3" type="ORF">OB69_06985</name>
</gene>
<dbReference type="OrthoDB" id="9812355at2"/>
<feature type="signal peptide" evidence="1">
    <location>
        <begin position="1"/>
        <end position="19"/>
    </location>
</feature>
<dbReference type="Gene3D" id="2.20.110.10">
    <property type="entry name" value="Histone H3 K4-specific methyltransferase SET7/9 N-terminal domain"/>
    <property type="match status" value="1"/>
</dbReference>
<dbReference type="GO" id="GO:0055085">
    <property type="term" value="P:transmembrane transport"/>
    <property type="evidence" value="ECO:0007669"/>
    <property type="project" value="InterPro"/>
</dbReference>
<feature type="chain" id="PRO_5005580402" description="TonB C-terminal domain-containing protein" evidence="1">
    <location>
        <begin position="20"/>
        <end position="243"/>
    </location>
</feature>
<dbReference type="GO" id="GO:0098797">
    <property type="term" value="C:plasma membrane protein complex"/>
    <property type="evidence" value="ECO:0007669"/>
    <property type="project" value="TreeGrafter"/>
</dbReference>
<keyword evidence="4" id="KW-1185">Reference proteome</keyword>
<keyword evidence="1" id="KW-0732">Signal</keyword>
<dbReference type="Pfam" id="PF03544">
    <property type="entry name" value="TonB_C"/>
    <property type="match status" value="1"/>
</dbReference>
<dbReference type="PATRIC" id="fig|1566026.4.peg.3225"/>
<evidence type="ECO:0000259" key="2">
    <source>
        <dbReference type="PROSITE" id="PS52015"/>
    </source>
</evidence>